<dbReference type="EMBL" id="QGGO01000025">
    <property type="protein sequence ID" value="PWK20226.1"/>
    <property type="molecule type" value="Genomic_DNA"/>
</dbReference>
<dbReference type="GO" id="GO:1990238">
    <property type="term" value="F:double-stranded DNA endonuclease activity"/>
    <property type="evidence" value="ECO:0007669"/>
    <property type="project" value="TreeGrafter"/>
</dbReference>
<evidence type="ECO:0000259" key="1">
    <source>
        <dbReference type="Pfam" id="PF04754"/>
    </source>
</evidence>
<dbReference type="GO" id="GO:0006310">
    <property type="term" value="P:DNA recombination"/>
    <property type="evidence" value="ECO:0007669"/>
    <property type="project" value="TreeGrafter"/>
</dbReference>
<dbReference type="PANTHER" id="PTHR34611">
    <property type="match status" value="1"/>
</dbReference>
<dbReference type="InterPro" id="IPR006842">
    <property type="entry name" value="Transposase_31"/>
</dbReference>
<comment type="caution">
    <text evidence="2">The sequence shown here is derived from an EMBL/GenBank/DDBJ whole genome shotgun (WGS) entry which is preliminary data.</text>
</comment>
<keyword evidence="3" id="KW-1185">Reference proteome</keyword>
<proteinExistence type="predicted"/>
<organism evidence="2 3">
    <name type="scientific">Arcicella aurantiaca</name>
    <dbReference type="NCBI Taxonomy" id="591202"/>
    <lineage>
        <taxon>Bacteria</taxon>
        <taxon>Pseudomonadati</taxon>
        <taxon>Bacteroidota</taxon>
        <taxon>Cytophagia</taxon>
        <taxon>Cytophagales</taxon>
        <taxon>Flectobacillaceae</taxon>
        <taxon>Arcicella</taxon>
    </lineage>
</organism>
<feature type="domain" description="Transposase (putative) YhgA-like" evidence="1">
    <location>
        <begin position="7"/>
        <end position="204"/>
    </location>
</feature>
<dbReference type="OrthoDB" id="932587at2"/>
<evidence type="ECO:0000313" key="2">
    <source>
        <dbReference type="EMBL" id="PWK20226.1"/>
    </source>
</evidence>
<dbReference type="AlphaFoldDB" id="A0A316DQX2"/>
<reference evidence="2 3" key="1">
    <citation type="submission" date="2018-05" db="EMBL/GenBank/DDBJ databases">
        <title>Genomic Encyclopedia of Archaeal and Bacterial Type Strains, Phase II (KMG-II): from individual species to whole genera.</title>
        <authorList>
            <person name="Goeker M."/>
        </authorList>
    </citation>
    <scope>NUCLEOTIDE SEQUENCE [LARGE SCALE GENOMIC DNA]</scope>
    <source>
        <strain evidence="2 3">DSM 22214</strain>
    </source>
</reference>
<gene>
    <name evidence="2" type="ORF">LV89_03766</name>
</gene>
<dbReference type="Pfam" id="PF04754">
    <property type="entry name" value="Transposase_31"/>
    <property type="match status" value="1"/>
</dbReference>
<accession>A0A316DQX2</accession>
<dbReference type="PANTHER" id="PTHR34611:SF2">
    <property type="entry name" value="INACTIVE RECOMBINATION-PROMOTING NUCLEASE-LIKE PROTEIN RPNE-RELATED"/>
    <property type="match status" value="1"/>
</dbReference>
<evidence type="ECO:0000313" key="3">
    <source>
        <dbReference type="Proteomes" id="UP000245489"/>
    </source>
</evidence>
<protein>
    <submittedName>
        <fullName evidence="2">Putative transposase/invertase (TIGR01784 family)</fullName>
    </submittedName>
</protein>
<dbReference type="RefSeq" id="WP_146199208.1">
    <property type="nucleotide sequence ID" value="NZ_QGGO01000025.1"/>
</dbReference>
<dbReference type="InterPro" id="IPR051699">
    <property type="entry name" value="Rpn/YhgA-like_nuclease"/>
</dbReference>
<name>A0A316DQX2_9BACT</name>
<dbReference type="Proteomes" id="UP000245489">
    <property type="component" value="Unassembled WGS sequence"/>
</dbReference>
<sequence>MNEINKAHDKFFKETFSRLEVAESFIKEVFPEELKERLNFSTLKRVTDSYTDEELDEYLADVVYQTEYAGQKTLVTLLFEHKSYVQQFPHLQLLQYILNVWKEERKQKKKLSVVIPIIIHHGSGKWKYKSMKSYFKGLHPTLEKFVPDFDYLLFTLDKIEDYQIANFQNILLSMTTMLLKHSHDTEEEFLKLSSFWAEKLNRLDADKQIEFIKTVFVYIETALNLTEENLTPIFTEVSENVNIIAMTIADRIRTEERENNSFKHIKGLFKKGFDAAFIADTFEMPLKKVEEIIQKIMISSK</sequence>